<name>A0A3D8LA40_9BACT</name>
<proteinExistence type="predicted"/>
<dbReference type="EMBL" id="QRGR01000017">
    <property type="protein sequence ID" value="RDV14248.1"/>
    <property type="molecule type" value="Genomic_DNA"/>
</dbReference>
<dbReference type="Gene3D" id="2.120.10.30">
    <property type="entry name" value="TolB, C-terminal domain"/>
    <property type="match status" value="1"/>
</dbReference>
<reference evidence="2" key="1">
    <citation type="submission" date="2018-08" db="EMBL/GenBank/DDBJ databases">
        <authorList>
            <person name="Liu Z.-W."/>
            <person name="Du Z.-J."/>
        </authorList>
    </citation>
    <scope>NUCLEOTIDE SEQUENCE [LARGE SCALE GENOMIC DNA]</scope>
    <source>
        <strain evidence="2">H4X</strain>
    </source>
</reference>
<dbReference type="Proteomes" id="UP000256708">
    <property type="component" value="Unassembled WGS sequence"/>
</dbReference>
<dbReference type="PROSITE" id="PS51257">
    <property type="entry name" value="PROKAR_LIPOPROTEIN"/>
    <property type="match status" value="1"/>
</dbReference>
<dbReference type="InterPro" id="IPR048031">
    <property type="entry name" value="ScyD/ScyE-like"/>
</dbReference>
<accession>A0A3D8LA40</accession>
<evidence type="ECO:0000313" key="2">
    <source>
        <dbReference type="Proteomes" id="UP000256708"/>
    </source>
</evidence>
<dbReference type="OrthoDB" id="928769at2"/>
<keyword evidence="2" id="KW-1185">Reference proteome</keyword>
<gene>
    <name evidence="1" type="ORF">DXT99_15770</name>
</gene>
<evidence type="ECO:0000313" key="1">
    <source>
        <dbReference type="EMBL" id="RDV14248.1"/>
    </source>
</evidence>
<organism evidence="1 2">
    <name type="scientific">Pontibacter diazotrophicus</name>
    <dbReference type="NCBI Taxonomy" id="1400979"/>
    <lineage>
        <taxon>Bacteria</taxon>
        <taxon>Pseudomonadati</taxon>
        <taxon>Bacteroidota</taxon>
        <taxon>Cytophagia</taxon>
        <taxon>Cytophagales</taxon>
        <taxon>Hymenobacteraceae</taxon>
        <taxon>Pontibacter</taxon>
    </lineage>
</organism>
<dbReference type="SUPFAM" id="SSF63829">
    <property type="entry name" value="Calcium-dependent phosphotriesterase"/>
    <property type="match status" value="1"/>
</dbReference>
<comment type="caution">
    <text evidence="1">The sequence shown here is derived from an EMBL/GenBank/DDBJ whole genome shotgun (WGS) entry which is preliminary data.</text>
</comment>
<dbReference type="InterPro" id="IPR011042">
    <property type="entry name" value="6-blade_b-propeller_TolB-like"/>
</dbReference>
<dbReference type="NCBIfam" id="NF033206">
    <property type="entry name" value="ScyE_fam"/>
    <property type="match status" value="1"/>
</dbReference>
<dbReference type="RefSeq" id="WP_115566539.1">
    <property type="nucleotide sequence ID" value="NZ_QRGR01000017.1"/>
</dbReference>
<protein>
    <submittedName>
        <fullName evidence="1">ScyD/ScyE family protein</fullName>
    </submittedName>
</protein>
<dbReference type="AlphaFoldDB" id="A0A3D8LA40"/>
<sequence>MRKLTSHLLALSLIFVFSSCEHLKDYLDEVDPSKPEVKDFATGLASPVGLELDKYHRLWVAEAGTGMNDGQVSVITPSGQIYPVIEGFVSVIDPEGNPSGLNHLLYDNGTLWILHGAEGRLYKAQVANYVPSDAPIQANELEYQEIGSFVLGEGFVESNLYKLTKGPEGDFYMADAGANAIIRRDAQTAELSVFAQFPSIENPTPVGPPHIDAVPTGIVFDEDRFLVTTLTGFPFLEGAAKVYEVDKDGQLSVYQDGLTTLVDIELGIDGLPLVLQFSEFGETGWIPGTGKIIKVSEDDTNVLRSGLSFASDMELSGLRTAYVSNLAEGKVLRVKY</sequence>